<protein>
    <submittedName>
        <fullName evidence="7">Uncharacterized protein LOC117234549</fullName>
    </submittedName>
</protein>
<gene>
    <name evidence="7" type="primary">LOC117234549</name>
</gene>
<name>A0A6J3KFW1_9HYME</name>
<reference evidence="7" key="1">
    <citation type="submission" date="2025-08" db="UniProtKB">
        <authorList>
            <consortium name="RefSeq"/>
        </authorList>
    </citation>
    <scope>IDENTIFICATION</scope>
    <source>
        <tissue evidence="7">Muscle</tissue>
    </source>
</reference>
<evidence type="ECO:0000313" key="6">
    <source>
        <dbReference type="Proteomes" id="UP000504631"/>
    </source>
</evidence>
<dbReference type="GO" id="GO:0038166">
    <property type="term" value="P:angiotensin-activated signaling pathway"/>
    <property type="evidence" value="ECO:0007669"/>
    <property type="project" value="InterPro"/>
</dbReference>
<dbReference type="PANTHER" id="PTHR16521:SF3">
    <property type="entry name" value="TYPE-1 ANGIOTENSIN II RECEPTOR-ASSOCIATED PROTEIN"/>
    <property type="match status" value="1"/>
</dbReference>
<sequence length="173" mass="19792">MPDISSLSHYPLKVIFAIHLVLVTCTVMYGMSYLYYIVKRWISRSIQGHWCPRSVMFYNFLFFVCLLWAIHNIESDEPLQFALFINVLSIFFDIVTLAVYFPSMYVSETLSATIMIINMIVRIITSVYLLRIGQARGGCLSTMFTTGPAMGFGRQDYEDISHPIPQNSDFAGV</sequence>
<feature type="transmembrane region" description="Helical" evidence="5">
    <location>
        <begin position="50"/>
        <end position="70"/>
    </location>
</feature>
<evidence type="ECO:0000256" key="4">
    <source>
        <dbReference type="ARBA" id="ARBA00023136"/>
    </source>
</evidence>
<dbReference type="GeneID" id="117234549"/>
<keyword evidence="6" id="KW-1185">Reference proteome</keyword>
<evidence type="ECO:0000256" key="1">
    <source>
        <dbReference type="ARBA" id="ARBA00004141"/>
    </source>
</evidence>
<dbReference type="Pfam" id="PF06396">
    <property type="entry name" value="AGTRAP"/>
    <property type="match status" value="1"/>
</dbReference>
<evidence type="ECO:0000256" key="3">
    <source>
        <dbReference type="ARBA" id="ARBA00022989"/>
    </source>
</evidence>
<dbReference type="GO" id="GO:0005886">
    <property type="term" value="C:plasma membrane"/>
    <property type="evidence" value="ECO:0007669"/>
    <property type="project" value="TreeGrafter"/>
</dbReference>
<organism evidence="6 7">
    <name type="scientific">Bombus vosnesenskii</name>
    <dbReference type="NCBI Taxonomy" id="207650"/>
    <lineage>
        <taxon>Eukaryota</taxon>
        <taxon>Metazoa</taxon>
        <taxon>Ecdysozoa</taxon>
        <taxon>Arthropoda</taxon>
        <taxon>Hexapoda</taxon>
        <taxon>Insecta</taxon>
        <taxon>Pterygota</taxon>
        <taxon>Neoptera</taxon>
        <taxon>Endopterygota</taxon>
        <taxon>Hymenoptera</taxon>
        <taxon>Apocrita</taxon>
        <taxon>Aculeata</taxon>
        <taxon>Apoidea</taxon>
        <taxon>Anthophila</taxon>
        <taxon>Apidae</taxon>
        <taxon>Bombus</taxon>
        <taxon>Pyrobombus</taxon>
    </lineage>
</organism>
<keyword evidence="2 5" id="KW-0812">Transmembrane</keyword>
<feature type="transmembrane region" description="Helical" evidence="5">
    <location>
        <begin position="82"/>
        <end position="102"/>
    </location>
</feature>
<evidence type="ECO:0000313" key="7">
    <source>
        <dbReference type="RefSeq" id="XP_033351785.1"/>
    </source>
</evidence>
<dbReference type="InterPro" id="IPR009436">
    <property type="entry name" value="AGTRAP"/>
</dbReference>
<feature type="transmembrane region" description="Helical" evidence="5">
    <location>
        <begin position="109"/>
        <end position="130"/>
    </location>
</feature>
<evidence type="ECO:0000256" key="2">
    <source>
        <dbReference type="ARBA" id="ARBA00022692"/>
    </source>
</evidence>
<dbReference type="KEGG" id="bvk:117234549"/>
<evidence type="ECO:0000256" key="5">
    <source>
        <dbReference type="SAM" id="Phobius"/>
    </source>
</evidence>
<proteinExistence type="predicted"/>
<dbReference type="PANTHER" id="PTHR16521">
    <property type="entry name" value="TYPE-1 ANGIOTENSIN II RECEPTOR-ASSOCIATED PROTEIN"/>
    <property type="match status" value="1"/>
</dbReference>
<keyword evidence="4 5" id="KW-0472">Membrane</keyword>
<dbReference type="Proteomes" id="UP000504631">
    <property type="component" value="Unplaced"/>
</dbReference>
<dbReference type="RefSeq" id="XP_033351785.1">
    <property type="nucleotide sequence ID" value="XM_033495894.1"/>
</dbReference>
<feature type="transmembrane region" description="Helical" evidence="5">
    <location>
        <begin position="14"/>
        <end position="38"/>
    </location>
</feature>
<comment type="subcellular location">
    <subcellularLocation>
        <location evidence="1">Membrane</location>
        <topology evidence="1">Multi-pass membrane protein</topology>
    </subcellularLocation>
</comment>
<accession>A0A6J3KFW1</accession>
<dbReference type="AlphaFoldDB" id="A0A6J3KFW1"/>
<keyword evidence="3 5" id="KW-1133">Transmembrane helix</keyword>